<name>A0A384JS13_BOTFB</name>
<proteinExistence type="predicted"/>
<dbReference type="Proteomes" id="UP000001798">
    <property type="component" value="Chromosome 9"/>
</dbReference>
<protein>
    <submittedName>
        <fullName evidence="2">Uncharacterized protein</fullName>
    </submittedName>
</protein>
<organism evidence="2 3">
    <name type="scientific">Botryotinia fuckeliana (strain B05.10)</name>
    <name type="common">Noble rot fungus</name>
    <name type="synonym">Botrytis cinerea</name>
    <dbReference type="NCBI Taxonomy" id="332648"/>
    <lineage>
        <taxon>Eukaryota</taxon>
        <taxon>Fungi</taxon>
        <taxon>Dikarya</taxon>
        <taxon>Ascomycota</taxon>
        <taxon>Pezizomycotina</taxon>
        <taxon>Leotiomycetes</taxon>
        <taxon>Helotiales</taxon>
        <taxon>Sclerotiniaceae</taxon>
        <taxon>Botrytis</taxon>
    </lineage>
</organism>
<dbReference type="AlphaFoldDB" id="A0A384JS13"/>
<gene>
    <name evidence="2" type="ORF">BCIN_09g00310</name>
</gene>
<feature type="compositionally biased region" description="Basic and acidic residues" evidence="1">
    <location>
        <begin position="167"/>
        <end position="179"/>
    </location>
</feature>
<feature type="region of interest" description="Disordered" evidence="1">
    <location>
        <begin position="167"/>
        <end position="191"/>
    </location>
</feature>
<dbReference type="GeneID" id="5433170"/>
<dbReference type="OMA" id="WNRTRDE"/>
<sequence>MSDKPDLSLPSRAPSMAPYLEHTLNLPPTALYTLVDLTDAELEDCQRECESECVKDESYRGTCVRLAPQPRFIGQPLRAVFDYQIDLAAQNIFEPFYFIAVVEKDWKTKGVVLVTLNKLDAEDSNCDVDSFRTKATDSGLNVANLQIANMGWDELKDFTALHFDEGDDGGDKIDKNKNDDDVDNDDGPPPPIKNIPLGYYIPIYIHSSLLEEDVVAKLEPGFKHKSPEDLACRVQAKLTPSSSSPSPTSTQDLIQQAATIHPQRCSKNRWLHKTHILVIDTANPDENGMLMVKLPSWDKSHSETTGNIDLRSIGKEIVVTTPPHIRIPYSCHDGLQTRLLILANGDADWPLESVREQPVFIVFQYSTHGKELGFCADSIDSEAAKRNPGEERLIYAPQVIKRPGHGLEQIKWSYDEAVKRFPWFCREKRFNEGLDKTFFICIDGDDVAKTGLLLARRKWDGNLWNRTRDELLDLPIDDVKNVRVPVKEALAILEKGRMGETDGMSDSLKEFFL</sequence>
<reference evidence="2 3" key="3">
    <citation type="journal article" date="2017" name="Mol. Plant Pathol.">
        <title>A gapless genome sequence of the fungus Botrytis cinerea.</title>
        <authorList>
            <person name="Van Kan J.A."/>
            <person name="Stassen J.H."/>
            <person name="Mosbach A."/>
            <person name="Van Der Lee T.A."/>
            <person name="Faino L."/>
            <person name="Farmer A.D."/>
            <person name="Papasotiriou D.G."/>
            <person name="Zhou S."/>
            <person name="Seidl M.F."/>
            <person name="Cottam E."/>
            <person name="Edel D."/>
            <person name="Hahn M."/>
            <person name="Schwartz D.C."/>
            <person name="Dietrich R.A."/>
            <person name="Widdison S."/>
            <person name="Scalliet G."/>
        </authorList>
    </citation>
    <scope>NUCLEOTIDE SEQUENCE [LARGE SCALE GENOMIC DNA]</scope>
    <source>
        <strain evidence="2 3">B05.10</strain>
    </source>
</reference>
<evidence type="ECO:0000313" key="3">
    <source>
        <dbReference type="Proteomes" id="UP000001798"/>
    </source>
</evidence>
<reference evidence="2 3" key="1">
    <citation type="journal article" date="2011" name="PLoS Genet.">
        <title>Genomic analysis of the necrotrophic fungal pathogens Sclerotinia sclerotiorum and Botrytis cinerea.</title>
        <authorList>
            <person name="Amselem J."/>
            <person name="Cuomo C.A."/>
            <person name="van Kan J.A."/>
            <person name="Viaud M."/>
            <person name="Benito E.P."/>
            <person name="Couloux A."/>
            <person name="Coutinho P.M."/>
            <person name="de Vries R.P."/>
            <person name="Dyer P.S."/>
            <person name="Fillinger S."/>
            <person name="Fournier E."/>
            <person name="Gout L."/>
            <person name="Hahn M."/>
            <person name="Kohn L."/>
            <person name="Lapalu N."/>
            <person name="Plummer K.M."/>
            <person name="Pradier J.M."/>
            <person name="Quevillon E."/>
            <person name="Sharon A."/>
            <person name="Simon A."/>
            <person name="ten Have A."/>
            <person name="Tudzynski B."/>
            <person name="Tudzynski P."/>
            <person name="Wincker P."/>
            <person name="Andrew M."/>
            <person name="Anthouard V."/>
            <person name="Beever R.E."/>
            <person name="Beffa R."/>
            <person name="Benoit I."/>
            <person name="Bouzid O."/>
            <person name="Brault B."/>
            <person name="Chen Z."/>
            <person name="Choquer M."/>
            <person name="Collemare J."/>
            <person name="Cotton P."/>
            <person name="Danchin E.G."/>
            <person name="Da Silva C."/>
            <person name="Gautier A."/>
            <person name="Giraud C."/>
            <person name="Giraud T."/>
            <person name="Gonzalez C."/>
            <person name="Grossetete S."/>
            <person name="Guldener U."/>
            <person name="Henrissat B."/>
            <person name="Howlett B.J."/>
            <person name="Kodira C."/>
            <person name="Kretschmer M."/>
            <person name="Lappartient A."/>
            <person name="Leroch M."/>
            <person name="Levis C."/>
            <person name="Mauceli E."/>
            <person name="Neuveglise C."/>
            <person name="Oeser B."/>
            <person name="Pearson M."/>
            <person name="Poulain J."/>
            <person name="Poussereau N."/>
            <person name="Quesneville H."/>
            <person name="Rascle C."/>
            <person name="Schumacher J."/>
            <person name="Segurens B."/>
            <person name="Sexton A."/>
            <person name="Silva E."/>
            <person name="Sirven C."/>
            <person name="Soanes D.M."/>
            <person name="Talbot N.J."/>
            <person name="Templeton M."/>
            <person name="Yandava C."/>
            <person name="Yarden O."/>
            <person name="Zeng Q."/>
            <person name="Rollins J.A."/>
            <person name="Lebrun M.H."/>
            <person name="Dickman M."/>
        </authorList>
    </citation>
    <scope>NUCLEOTIDE SEQUENCE [LARGE SCALE GENOMIC DNA]</scope>
    <source>
        <strain evidence="2 3">B05.10</strain>
    </source>
</reference>
<evidence type="ECO:0000313" key="2">
    <source>
        <dbReference type="EMBL" id="ATZ53144.1"/>
    </source>
</evidence>
<keyword evidence="3" id="KW-1185">Reference proteome</keyword>
<accession>A0A384JS13</accession>
<reference evidence="2 3" key="2">
    <citation type="journal article" date="2012" name="Eukaryot. Cell">
        <title>Genome update of Botrytis cinerea strains B05.10 and T4.</title>
        <authorList>
            <person name="Staats M."/>
            <person name="van Kan J.A."/>
        </authorList>
    </citation>
    <scope>NUCLEOTIDE SEQUENCE [LARGE SCALE GENOMIC DNA]</scope>
    <source>
        <strain evidence="2 3">B05.10</strain>
    </source>
</reference>
<dbReference type="OrthoDB" id="538223at2759"/>
<dbReference type="RefSeq" id="XP_001552626.1">
    <property type="nucleotide sequence ID" value="XM_001552576.2"/>
</dbReference>
<dbReference type="VEuPathDB" id="FungiDB:Bcin09g00310"/>
<dbReference type="KEGG" id="bfu:BCIN_09g00310"/>
<dbReference type="EMBL" id="CP009813">
    <property type="protein sequence ID" value="ATZ53144.1"/>
    <property type="molecule type" value="Genomic_DNA"/>
</dbReference>
<evidence type="ECO:0000256" key="1">
    <source>
        <dbReference type="SAM" id="MobiDB-lite"/>
    </source>
</evidence>